<keyword evidence="4 10" id="KW-1003">Cell membrane</keyword>
<evidence type="ECO:0000256" key="2">
    <source>
        <dbReference type="ARBA" id="ARBA00007069"/>
    </source>
</evidence>
<dbReference type="Proteomes" id="UP000321769">
    <property type="component" value="Unassembled WGS sequence"/>
</dbReference>
<dbReference type="OrthoDB" id="9774448at2"/>
<dbReference type="InterPro" id="IPR011867">
    <property type="entry name" value="ModB_ABC"/>
</dbReference>
<dbReference type="RefSeq" id="WP_146827762.1">
    <property type="nucleotide sequence ID" value="NZ_BAAAYQ010000006.1"/>
</dbReference>
<feature type="transmembrane region" description="Helical" evidence="9">
    <location>
        <begin position="7"/>
        <end position="31"/>
    </location>
</feature>
<evidence type="ECO:0000256" key="9">
    <source>
        <dbReference type="RuleBase" id="RU363032"/>
    </source>
</evidence>
<dbReference type="PANTHER" id="PTHR30183:SF3">
    <property type="entry name" value="MOLYBDENUM TRANSPORT SYSTEM PERMEASE PROTEIN MODB"/>
    <property type="match status" value="1"/>
</dbReference>
<dbReference type="NCBIfam" id="TIGR01581">
    <property type="entry name" value="Mo_ABC_porter"/>
    <property type="match status" value="1"/>
</dbReference>
<dbReference type="Gene3D" id="1.10.3720.10">
    <property type="entry name" value="MetI-like"/>
    <property type="match status" value="1"/>
</dbReference>
<evidence type="ECO:0000259" key="11">
    <source>
        <dbReference type="PROSITE" id="PS50928"/>
    </source>
</evidence>
<keyword evidence="8 9" id="KW-0472">Membrane</keyword>
<organism evidence="12 13">
    <name type="scientific">Aeromicrobium flavum</name>
    <dbReference type="NCBI Taxonomy" id="416568"/>
    <lineage>
        <taxon>Bacteria</taxon>
        <taxon>Bacillati</taxon>
        <taxon>Actinomycetota</taxon>
        <taxon>Actinomycetes</taxon>
        <taxon>Propionibacteriales</taxon>
        <taxon>Nocardioidaceae</taxon>
        <taxon>Aeromicrobium</taxon>
    </lineage>
</organism>
<dbReference type="PROSITE" id="PS50928">
    <property type="entry name" value="ABC_TM1"/>
    <property type="match status" value="1"/>
</dbReference>
<evidence type="ECO:0000256" key="8">
    <source>
        <dbReference type="ARBA" id="ARBA00023136"/>
    </source>
</evidence>
<evidence type="ECO:0000256" key="4">
    <source>
        <dbReference type="ARBA" id="ARBA00022475"/>
    </source>
</evidence>
<dbReference type="PANTHER" id="PTHR30183">
    <property type="entry name" value="MOLYBDENUM TRANSPORT SYSTEM PERMEASE PROTEIN MODB"/>
    <property type="match status" value="1"/>
</dbReference>
<dbReference type="NCBIfam" id="TIGR02141">
    <property type="entry name" value="modB_ABC"/>
    <property type="match status" value="1"/>
</dbReference>
<name>A0A512HWR5_9ACTN</name>
<feature type="transmembrane region" description="Helical" evidence="9">
    <location>
        <begin position="89"/>
        <end position="110"/>
    </location>
</feature>
<dbReference type="InterPro" id="IPR000515">
    <property type="entry name" value="MetI-like"/>
</dbReference>
<keyword evidence="3 9" id="KW-0813">Transport</keyword>
<accession>A0A512HWR5</accession>
<feature type="transmembrane region" description="Helical" evidence="9">
    <location>
        <begin position="234"/>
        <end position="253"/>
    </location>
</feature>
<evidence type="ECO:0000256" key="6">
    <source>
        <dbReference type="ARBA" id="ARBA00022692"/>
    </source>
</evidence>
<gene>
    <name evidence="12" type="primary">modB</name>
    <name evidence="12" type="ORF">AFL01nite_22210</name>
</gene>
<dbReference type="InterPro" id="IPR006469">
    <property type="entry name" value="NifC_ABC_porter"/>
</dbReference>
<dbReference type="AlphaFoldDB" id="A0A512HWR5"/>
<reference evidence="12 13" key="1">
    <citation type="submission" date="2019-07" db="EMBL/GenBank/DDBJ databases">
        <title>Whole genome shotgun sequence of Aeromicrobium flavum NBRC 107625.</title>
        <authorList>
            <person name="Hosoyama A."/>
            <person name="Uohara A."/>
            <person name="Ohji S."/>
            <person name="Ichikawa N."/>
        </authorList>
    </citation>
    <scope>NUCLEOTIDE SEQUENCE [LARGE SCALE GENOMIC DNA]</scope>
    <source>
        <strain evidence="12 13">NBRC 107625</strain>
    </source>
</reference>
<comment type="similarity">
    <text evidence="2 10">Belongs to the binding-protein-dependent transport system permease family. CysTW subfamily.</text>
</comment>
<dbReference type="GO" id="GO:0015098">
    <property type="term" value="F:molybdate ion transmembrane transporter activity"/>
    <property type="evidence" value="ECO:0007669"/>
    <property type="project" value="UniProtKB-UniRule"/>
</dbReference>
<comment type="caution">
    <text evidence="12">The sequence shown here is derived from an EMBL/GenBank/DDBJ whole genome shotgun (WGS) entry which is preliminary data.</text>
</comment>
<evidence type="ECO:0000256" key="1">
    <source>
        <dbReference type="ARBA" id="ARBA00004651"/>
    </source>
</evidence>
<comment type="subcellular location">
    <subcellularLocation>
        <location evidence="1 9">Cell membrane</location>
        <topology evidence="1 9">Multi-pass membrane protein</topology>
    </subcellularLocation>
</comment>
<dbReference type="SUPFAM" id="SSF161098">
    <property type="entry name" value="MetI-like"/>
    <property type="match status" value="1"/>
</dbReference>
<feature type="transmembrane region" description="Helical" evidence="9">
    <location>
        <begin position="51"/>
        <end position="77"/>
    </location>
</feature>
<sequence length="261" mass="27175">MRTRPDVPAWIVPPALIGWALLALPLVGLVLRVDWRDFGSLVTTEASRAALWLSLRTASASTVLCLLLGVPLALVLARSTARWASAVRAVVLVPLVLPPVVGGIALLATFGRRGWLGQHLEVLGIEIAFTTVAVVLAQAFVSLPFLVVTLEGALRAADPGYADVAATLGAAPGRVLGRVTLPLVAPGLVAGTVLSFARALGEFGATVTFAGSLQGVTRSLPTEIYLQREVDPDAAIALSFLLVAVAVAVIALVHRPGRSPW</sequence>
<keyword evidence="6 9" id="KW-0812">Transmembrane</keyword>
<evidence type="ECO:0000313" key="13">
    <source>
        <dbReference type="Proteomes" id="UP000321769"/>
    </source>
</evidence>
<keyword evidence="13" id="KW-1185">Reference proteome</keyword>
<dbReference type="EMBL" id="BJZQ01000012">
    <property type="protein sequence ID" value="GEO89894.1"/>
    <property type="molecule type" value="Genomic_DNA"/>
</dbReference>
<protein>
    <recommendedName>
        <fullName evidence="10">Molybdenum transport system permease</fullName>
    </recommendedName>
</protein>
<evidence type="ECO:0000256" key="7">
    <source>
        <dbReference type="ARBA" id="ARBA00022989"/>
    </source>
</evidence>
<evidence type="ECO:0000256" key="5">
    <source>
        <dbReference type="ARBA" id="ARBA00022505"/>
    </source>
</evidence>
<evidence type="ECO:0000256" key="3">
    <source>
        <dbReference type="ARBA" id="ARBA00022448"/>
    </source>
</evidence>
<evidence type="ECO:0000256" key="10">
    <source>
        <dbReference type="RuleBase" id="RU365097"/>
    </source>
</evidence>
<feature type="transmembrane region" description="Helical" evidence="9">
    <location>
        <begin position="122"/>
        <end position="148"/>
    </location>
</feature>
<dbReference type="GO" id="GO:0005886">
    <property type="term" value="C:plasma membrane"/>
    <property type="evidence" value="ECO:0007669"/>
    <property type="project" value="UniProtKB-SubCell"/>
</dbReference>
<proteinExistence type="inferred from homology"/>
<comment type="function">
    <text evidence="10">Part of the binding-protein-dependent transport system for molybdenum; probably responsible for the translocation of the substrate across the membrane.</text>
</comment>
<evidence type="ECO:0000313" key="12">
    <source>
        <dbReference type="EMBL" id="GEO89894.1"/>
    </source>
</evidence>
<dbReference type="Pfam" id="PF00528">
    <property type="entry name" value="BPD_transp_1"/>
    <property type="match status" value="1"/>
</dbReference>
<dbReference type="CDD" id="cd06261">
    <property type="entry name" value="TM_PBP2"/>
    <property type="match status" value="1"/>
</dbReference>
<keyword evidence="5 10" id="KW-0500">Molybdenum</keyword>
<feature type="domain" description="ABC transmembrane type-1" evidence="11">
    <location>
        <begin position="51"/>
        <end position="253"/>
    </location>
</feature>
<keyword evidence="7 9" id="KW-1133">Transmembrane helix</keyword>
<dbReference type="InterPro" id="IPR035906">
    <property type="entry name" value="MetI-like_sf"/>
</dbReference>